<proteinExistence type="predicted"/>
<keyword evidence="2" id="KW-1185">Reference proteome</keyword>
<dbReference type="EMBL" id="ML995592">
    <property type="protein sequence ID" value="KAF2135382.1"/>
    <property type="molecule type" value="Genomic_DNA"/>
</dbReference>
<evidence type="ECO:0000313" key="2">
    <source>
        <dbReference type="Proteomes" id="UP000799438"/>
    </source>
</evidence>
<accession>A0A6A6ATN4</accession>
<gene>
    <name evidence="1" type="ORF">K452DRAFT_293269</name>
</gene>
<reference evidence="1" key="1">
    <citation type="journal article" date="2020" name="Stud. Mycol.">
        <title>101 Dothideomycetes genomes: a test case for predicting lifestyles and emergence of pathogens.</title>
        <authorList>
            <person name="Haridas S."/>
            <person name="Albert R."/>
            <person name="Binder M."/>
            <person name="Bloem J."/>
            <person name="Labutti K."/>
            <person name="Salamov A."/>
            <person name="Andreopoulos B."/>
            <person name="Baker S."/>
            <person name="Barry K."/>
            <person name="Bills G."/>
            <person name="Bluhm B."/>
            <person name="Cannon C."/>
            <person name="Castanera R."/>
            <person name="Culley D."/>
            <person name="Daum C."/>
            <person name="Ezra D."/>
            <person name="Gonzalez J."/>
            <person name="Henrissat B."/>
            <person name="Kuo A."/>
            <person name="Liang C."/>
            <person name="Lipzen A."/>
            <person name="Lutzoni F."/>
            <person name="Magnuson J."/>
            <person name="Mondo S."/>
            <person name="Nolan M."/>
            <person name="Ohm R."/>
            <person name="Pangilinan J."/>
            <person name="Park H.-J."/>
            <person name="Ramirez L."/>
            <person name="Alfaro M."/>
            <person name="Sun H."/>
            <person name="Tritt A."/>
            <person name="Yoshinaga Y."/>
            <person name="Zwiers L.-H."/>
            <person name="Turgeon B."/>
            <person name="Goodwin S."/>
            <person name="Spatafora J."/>
            <person name="Crous P."/>
            <person name="Grigoriev I."/>
        </authorList>
    </citation>
    <scope>NUCLEOTIDE SEQUENCE</scope>
    <source>
        <strain evidence="1">CBS 121167</strain>
    </source>
</reference>
<dbReference type="Proteomes" id="UP000799438">
    <property type="component" value="Unassembled WGS sequence"/>
</dbReference>
<organism evidence="1 2">
    <name type="scientific">Aplosporella prunicola CBS 121167</name>
    <dbReference type="NCBI Taxonomy" id="1176127"/>
    <lineage>
        <taxon>Eukaryota</taxon>
        <taxon>Fungi</taxon>
        <taxon>Dikarya</taxon>
        <taxon>Ascomycota</taxon>
        <taxon>Pezizomycotina</taxon>
        <taxon>Dothideomycetes</taxon>
        <taxon>Dothideomycetes incertae sedis</taxon>
        <taxon>Botryosphaeriales</taxon>
        <taxon>Aplosporellaceae</taxon>
        <taxon>Aplosporella</taxon>
    </lineage>
</organism>
<protein>
    <submittedName>
        <fullName evidence="1">Uncharacterized protein</fullName>
    </submittedName>
</protein>
<evidence type="ECO:0000313" key="1">
    <source>
        <dbReference type="EMBL" id="KAF2135382.1"/>
    </source>
</evidence>
<name>A0A6A6ATN4_9PEZI</name>
<dbReference type="GeneID" id="54299029"/>
<dbReference type="RefSeq" id="XP_033391100.1">
    <property type="nucleotide sequence ID" value="XM_033541533.1"/>
</dbReference>
<dbReference type="AlphaFoldDB" id="A0A6A6ATN4"/>
<sequence>MSCFESPSLLQLSVGLLRWMAGWHSFIAKYARLDTDKVFSGAAKNTLRFHSMLSRDPLVSGFVISPDPFTTSTAAATVWLVQL</sequence>